<feature type="coiled-coil region" evidence="5">
    <location>
        <begin position="832"/>
        <end position="888"/>
    </location>
</feature>
<sequence length="1279" mass="146931">MSVTQRVQQWATFARTWHIYDCTWQNPYESAQIIRKHLLGLHKPIYHPMNDCGDHVVAINSKEIALPGEEWRKRVYFHHTGYPGGASWTLAWELHEKDPTMETMYLDRVTNDRKLYLCRWYFRAGFALLPFVWAINTIWFFSEAFRKPAYEEQAQIKKSREEVIYPVSGVLAFHNYATGKQKFLRLPENCEINMVTMSSNRKMLAIAEKTTIKGSQKAYINIYDIGTLKRRRTINFPNEIATKEVASMSFTSDSKGFAILSREPDSQLILMLFDKTESIVIGRVSHSTHQLGVARYISCNLMDSGMVAIGGDYVFKVLNKTEKGFAPVGTIKGDGVVVTSLAWISGEILLAGTAEGDLLLVENGDLKITFDATEVTCLDLTRIADDEGEDGRKEVMSMMTRRKPSIGEGKKANREVICLTHFTTGFCYAIHNVVHVFEKESNYKFQKKTIITIPVTLYAAELYKIANLAINQDQDTLMVSCAHSQIYIGSLFVPQSVTVNSLEFRTLGQPLHIARIISLAVCMWKPIVVTISTDKTVRVWNYATGKVELVKKYLVNITVIALHPSGIFLALGFSDHLRIMEILLDDLKGIKEFNFPKCRVAVFSHRGHMLALSYDNTIQIVSVFSFDIIQKLTSHNGTILSLIWCYDDIHLLSSGEDGAIYEWNAITGERINEVVQKEIQYRSLAVTNDLSAVYSITNTGVLREICKSEIVRETKIPNLPPLTCLTLARSDLVMFIASESGHIFNVQLPFMETGGGTCTNYRFFSSSITCMKITNDDDLLIVGADDGTLAIWDILNNDGRKAPVDEQLGKCVDVLIPREELLDRLGTIDALKMRMNQQADEYEFQLKRKDEDYTKQISDIHAEYREIIEDLKEKNRKLEADHIEEINIITASISELKFEHQKALTQIETDFHEKIIVEYEKTSQVKKQMETMKNDYEVKLRKTAGHLQDTVQSLETDFRKQLDERQSLIKLLLKDSEEKSLEFREYSSQVVSENERKIISLTVDYEKKIKNEQQIGNKWRGEAGVLSKKYNLMNKSNKKLKAEIETVTEEHERLKETIEQLERTIEEMETTIATKDTIIRERDHHIAELQNRLSEKTTAQMKHEEKLKELRAQIEPRDEEIRERKEKIVCMEVEMQALQQKNRKLEHQLKGLREKYSGNEILLKHHLVRAQILQAKVSRICGDIAQANDLIQDPTKLKELVKRLLAKYKKDMDPKMLPSIGDEEPPREQPRRTPKLSARKPKETTDEAKKLLQENIVLIRNLETLRDELAECKRKNRTM</sequence>
<dbReference type="PANTHER" id="PTHR32215">
    <property type="entry name" value="CILIA- AND FLAGELLA-ASSOCIATED PROTEIN 57"/>
    <property type="match status" value="1"/>
</dbReference>
<dbReference type="PROSITE" id="PS50082">
    <property type="entry name" value="WD_REPEATS_2"/>
    <property type="match status" value="2"/>
</dbReference>
<feature type="coiled-coil region" evidence="5">
    <location>
        <begin position="1248"/>
        <end position="1275"/>
    </location>
</feature>
<evidence type="ECO:0000256" key="5">
    <source>
        <dbReference type="SAM" id="Coils"/>
    </source>
</evidence>
<keyword evidence="7" id="KW-1133">Transmembrane helix</keyword>
<evidence type="ECO:0000256" key="6">
    <source>
        <dbReference type="SAM" id="MobiDB-lite"/>
    </source>
</evidence>
<feature type="transmembrane region" description="Helical" evidence="7">
    <location>
        <begin position="120"/>
        <end position="141"/>
    </location>
</feature>
<evidence type="ECO:0000313" key="9">
    <source>
        <dbReference type="EnsemblMetazoa" id="LLOJ005257-PA"/>
    </source>
</evidence>
<feature type="region of interest" description="Disordered" evidence="6">
    <location>
        <begin position="1213"/>
        <end position="1248"/>
    </location>
</feature>
<dbReference type="EMBL" id="AJWK01016685">
    <property type="status" value="NOT_ANNOTATED_CDS"/>
    <property type="molecule type" value="Genomic_DNA"/>
</dbReference>
<evidence type="ECO:0000256" key="4">
    <source>
        <dbReference type="PROSITE-ProRule" id="PRU00221"/>
    </source>
</evidence>
<keyword evidence="2 8" id="KW-0689">Ribosomal protein</keyword>
<evidence type="ECO:0000313" key="10">
    <source>
        <dbReference type="Proteomes" id="UP000092461"/>
    </source>
</evidence>
<evidence type="ECO:0000256" key="3">
    <source>
        <dbReference type="ARBA" id="ARBA00023274"/>
    </source>
</evidence>
<dbReference type="Gene3D" id="3.90.1180.10">
    <property type="entry name" value="Ribosomal protein L13"/>
    <property type="match status" value="1"/>
</dbReference>
<dbReference type="VEuPathDB" id="VectorBase:LLOJ005257"/>
<proteinExistence type="inferred from homology"/>
<dbReference type="EMBL" id="AJWK01016684">
    <property type="status" value="NOT_ANNOTATED_CDS"/>
    <property type="molecule type" value="Genomic_DNA"/>
</dbReference>
<dbReference type="Proteomes" id="UP000092461">
    <property type="component" value="Unassembled WGS sequence"/>
</dbReference>
<organism evidence="9 10">
    <name type="scientific">Lutzomyia longipalpis</name>
    <name type="common">Sand fly</name>
    <dbReference type="NCBI Taxonomy" id="7200"/>
    <lineage>
        <taxon>Eukaryota</taxon>
        <taxon>Metazoa</taxon>
        <taxon>Ecdysozoa</taxon>
        <taxon>Arthropoda</taxon>
        <taxon>Hexapoda</taxon>
        <taxon>Insecta</taxon>
        <taxon>Pterygota</taxon>
        <taxon>Neoptera</taxon>
        <taxon>Endopterygota</taxon>
        <taxon>Diptera</taxon>
        <taxon>Nematocera</taxon>
        <taxon>Psychodoidea</taxon>
        <taxon>Psychodidae</taxon>
        <taxon>Lutzomyia</taxon>
        <taxon>Lutzomyia</taxon>
    </lineage>
</organism>
<keyword evidence="7" id="KW-0812">Transmembrane</keyword>
<dbReference type="CDD" id="cd00392">
    <property type="entry name" value="Ribosomal_L13"/>
    <property type="match status" value="1"/>
</dbReference>
<keyword evidence="10" id="KW-1185">Reference proteome</keyword>
<feature type="coiled-coil region" evidence="5">
    <location>
        <begin position="1030"/>
        <end position="1155"/>
    </location>
</feature>
<dbReference type="VEuPathDB" id="VectorBase:LLONM1_003472"/>
<dbReference type="PROSITE" id="PS50294">
    <property type="entry name" value="WD_REPEATS_REGION"/>
    <property type="match status" value="2"/>
</dbReference>
<evidence type="ECO:0000313" key="8">
    <source>
        <dbReference type="EMBL" id="MBC1174350.1"/>
    </source>
</evidence>
<reference evidence="8" key="2">
    <citation type="journal article" date="2020" name="BMC">
        <title>Leishmania infection induces a limited differential gene expression in the sand fly midgut.</title>
        <authorList>
            <person name="Coutinho-Abreu I.V."/>
            <person name="Serafim T.D."/>
            <person name="Meneses C."/>
            <person name="Kamhawi S."/>
            <person name="Oliveira F."/>
            <person name="Valenzuela J.G."/>
        </authorList>
    </citation>
    <scope>NUCLEOTIDE SEQUENCE</scope>
    <source>
        <strain evidence="8">Jacobina</strain>
        <tissue evidence="8">Midgut</tissue>
    </source>
</reference>
<dbReference type="SUPFAM" id="SSF52161">
    <property type="entry name" value="Ribosomal protein L13"/>
    <property type="match status" value="1"/>
</dbReference>
<dbReference type="Pfam" id="PF10251">
    <property type="entry name" value="PEN-2"/>
    <property type="match status" value="1"/>
</dbReference>
<evidence type="ECO:0000256" key="1">
    <source>
        <dbReference type="ARBA" id="ARBA00006227"/>
    </source>
</evidence>
<protein>
    <submittedName>
        <fullName evidence="8">Putative ribosomal protein l13</fullName>
    </submittedName>
</protein>
<dbReference type="PANTHER" id="PTHR32215:SF0">
    <property type="entry name" value="CILIA- AND FLAGELLA-ASSOCIATED PROTEIN 57"/>
    <property type="match status" value="1"/>
</dbReference>
<name>A0A1B0CKX0_LUTLO</name>
<keyword evidence="4" id="KW-0853">WD repeat</keyword>
<dbReference type="GO" id="GO:1990904">
    <property type="term" value="C:ribonucleoprotein complex"/>
    <property type="evidence" value="ECO:0007669"/>
    <property type="project" value="UniProtKB-KW"/>
</dbReference>
<dbReference type="InterPro" id="IPR005822">
    <property type="entry name" value="Ribosomal_uL13"/>
</dbReference>
<dbReference type="InterPro" id="IPR036322">
    <property type="entry name" value="WD40_repeat_dom_sf"/>
</dbReference>
<dbReference type="SMART" id="SM00320">
    <property type="entry name" value="WD40"/>
    <property type="match status" value="5"/>
</dbReference>
<dbReference type="Pfam" id="PF00400">
    <property type="entry name" value="WD40"/>
    <property type="match status" value="2"/>
</dbReference>
<feature type="repeat" description="WD" evidence="4">
    <location>
        <begin position="761"/>
        <end position="802"/>
    </location>
</feature>
<dbReference type="GO" id="GO:0005840">
    <property type="term" value="C:ribosome"/>
    <property type="evidence" value="ECO:0007669"/>
    <property type="project" value="UniProtKB-KW"/>
</dbReference>
<reference evidence="9" key="3">
    <citation type="submission" date="2020-05" db="UniProtKB">
        <authorList>
            <consortium name="EnsemblMetazoa"/>
        </authorList>
    </citation>
    <scope>IDENTIFICATION</scope>
    <source>
        <strain evidence="9">Jacobina</strain>
    </source>
</reference>
<reference evidence="10" key="1">
    <citation type="submission" date="2012-05" db="EMBL/GenBank/DDBJ databases">
        <title>Whole Genome Assembly of Lutzomyia longipalpis.</title>
        <authorList>
            <person name="Richards S."/>
            <person name="Qu C."/>
            <person name="Dillon R."/>
            <person name="Worley K."/>
            <person name="Scherer S."/>
            <person name="Batterton M."/>
            <person name="Taylor A."/>
            <person name="Hawes A."/>
            <person name="Hernandez B."/>
            <person name="Kovar C."/>
            <person name="Mandapat C."/>
            <person name="Pham C."/>
            <person name="Qu C."/>
            <person name="Jing C."/>
            <person name="Bess C."/>
            <person name="Bandaranaike D."/>
            <person name="Ngo D."/>
            <person name="Ongeri F."/>
            <person name="Arias F."/>
            <person name="Lara F."/>
            <person name="Weissenberger G."/>
            <person name="Kamau G."/>
            <person name="Han H."/>
            <person name="Shen H."/>
            <person name="Dinh H."/>
            <person name="Khalil I."/>
            <person name="Jones J."/>
            <person name="Shafer J."/>
            <person name="Jayaseelan J."/>
            <person name="Quiroz J."/>
            <person name="Blankenburg K."/>
            <person name="Nguyen L."/>
            <person name="Jackson L."/>
            <person name="Francisco L."/>
            <person name="Tang L.-Y."/>
            <person name="Pu L.-L."/>
            <person name="Perales L."/>
            <person name="Lorensuhewa L."/>
            <person name="Munidasa M."/>
            <person name="Coyle M."/>
            <person name="Taylor M."/>
            <person name="Puazo M."/>
            <person name="Firestine M."/>
            <person name="Scheel M."/>
            <person name="Javaid M."/>
            <person name="Wang M."/>
            <person name="Li M."/>
            <person name="Tabassum N."/>
            <person name="Saada N."/>
            <person name="Osuji N."/>
            <person name="Aqrawi P."/>
            <person name="Fu Q."/>
            <person name="Thornton R."/>
            <person name="Raj R."/>
            <person name="Goodspeed R."/>
            <person name="Mata R."/>
            <person name="Najjar R."/>
            <person name="Gubbala S."/>
            <person name="Lee S."/>
            <person name="Denson S."/>
            <person name="Patil S."/>
            <person name="Macmil S."/>
            <person name="Qi S."/>
            <person name="Matskevitch T."/>
            <person name="Palculict T."/>
            <person name="Mathew T."/>
            <person name="Vee V."/>
            <person name="Velamala V."/>
            <person name="Korchina V."/>
            <person name="Cai W."/>
            <person name="Liu W."/>
            <person name="Dai W."/>
            <person name="Zou X."/>
            <person name="Zhu Y."/>
            <person name="Zhang Y."/>
            <person name="Wu Y.-Q."/>
            <person name="Xin Y."/>
            <person name="Nazarath L."/>
            <person name="Kovar C."/>
            <person name="Han Y."/>
            <person name="Muzny D."/>
            <person name="Gibbs R."/>
        </authorList>
    </citation>
    <scope>NUCLEOTIDE SEQUENCE [LARGE SCALE GENOMIC DNA]</scope>
    <source>
        <strain evidence="10">Jacobina</strain>
    </source>
</reference>
<comment type="similarity">
    <text evidence="1">Belongs to the universal ribosomal protein uL13 family.</text>
</comment>
<keyword evidence="7" id="KW-0472">Membrane</keyword>
<keyword evidence="3" id="KW-0687">Ribonucleoprotein</keyword>
<dbReference type="InterPro" id="IPR019379">
    <property type="entry name" value="Gamma_Secretase_Asp_P_PEN2"/>
</dbReference>
<dbReference type="EnsemblMetazoa" id="LLOJ005257-RA">
    <property type="protein sequence ID" value="LLOJ005257-PA"/>
    <property type="gene ID" value="LLOJ005257"/>
</dbReference>
<keyword evidence="5" id="KW-0175">Coiled coil</keyword>
<dbReference type="GO" id="GO:0006412">
    <property type="term" value="P:translation"/>
    <property type="evidence" value="ECO:0007669"/>
    <property type="project" value="InterPro"/>
</dbReference>
<dbReference type="InterPro" id="IPR052993">
    <property type="entry name" value="CFA-57"/>
</dbReference>
<dbReference type="InterPro" id="IPR001680">
    <property type="entry name" value="WD40_rpt"/>
</dbReference>
<dbReference type="Pfam" id="PF00572">
    <property type="entry name" value="Ribosomal_L13"/>
    <property type="match status" value="1"/>
</dbReference>
<dbReference type="InterPro" id="IPR036899">
    <property type="entry name" value="Ribosomal_uL13_sf"/>
</dbReference>
<dbReference type="VEuPathDB" id="VectorBase:LLONM1_010770"/>
<dbReference type="InterPro" id="IPR015943">
    <property type="entry name" value="WD40/YVTN_repeat-like_dom_sf"/>
</dbReference>
<feature type="repeat" description="WD" evidence="4">
    <location>
        <begin position="632"/>
        <end position="673"/>
    </location>
</feature>
<dbReference type="EMBL" id="GITU01005647">
    <property type="protein sequence ID" value="MBC1174350.1"/>
    <property type="molecule type" value="Transcribed_RNA"/>
</dbReference>
<dbReference type="AlphaFoldDB" id="A0A1B0CKX0"/>
<evidence type="ECO:0000256" key="7">
    <source>
        <dbReference type="SAM" id="Phobius"/>
    </source>
</evidence>
<dbReference type="VEuPathDB" id="VectorBase:LLONM1_002759"/>
<dbReference type="GO" id="GO:0003735">
    <property type="term" value="F:structural constituent of ribosome"/>
    <property type="evidence" value="ECO:0007669"/>
    <property type="project" value="InterPro"/>
</dbReference>
<dbReference type="SUPFAM" id="SSF50978">
    <property type="entry name" value="WD40 repeat-like"/>
    <property type="match status" value="2"/>
</dbReference>
<dbReference type="Gene3D" id="1.10.287.1490">
    <property type="match status" value="1"/>
</dbReference>
<dbReference type="Gene3D" id="2.130.10.10">
    <property type="entry name" value="YVTN repeat-like/Quinoprotein amine dehydrogenase"/>
    <property type="match status" value="2"/>
</dbReference>
<accession>A0A1B0CKX0</accession>
<evidence type="ECO:0000256" key="2">
    <source>
        <dbReference type="ARBA" id="ARBA00022980"/>
    </source>
</evidence>